<evidence type="ECO:0000313" key="2">
    <source>
        <dbReference type="Proteomes" id="UP000266673"/>
    </source>
</evidence>
<comment type="caution">
    <text evidence="1">The sequence shown here is derived from an EMBL/GenBank/DDBJ whole genome shotgun (WGS) entry which is preliminary data.</text>
</comment>
<sequence>MENESFYIRFKYAIVIPLQFIWTMTTFINNLNNVRADLGVKPHWDTRGRMDNILILLNTFPGYEIPSAMLLLHQEVGPILPDTFPNLNSELDSFLNAYSRTLYFAFGTNIFTSPQKIVTILKSFLELINQNIIDGVIWAAVKVDITELMSFSNVNFPLSEILNNNYPHTERPL</sequence>
<organism evidence="1 2">
    <name type="scientific">Gigaspora rosea</name>
    <dbReference type="NCBI Taxonomy" id="44941"/>
    <lineage>
        <taxon>Eukaryota</taxon>
        <taxon>Fungi</taxon>
        <taxon>Fungi incertae sedis</taxon>
        <taxon>Mucoromycota</taxon>
        <taxon>Glomeromycotina</taxon>
        <taxon>Glomeromycetes</taxon>
        <taxon>Diversisporales</taxon>
        <taxon>Gigasporaceae</taxon>
        <taxon>Gigaspora</taxon>
    </lineage>
</organism>
<keyword evidence="1" id="KW-0808">Transferase</keyword>
<dbReference type="Proteomes" id="UP000266673">
    <property type="component" value="Unassembled WGS sequence"/>
</dbReference>
<accession>A0A397VYX3</accession>
<evidence type="ECO:0000313" key="1">
    <source>
        <dbReference type="EMBL" id="RIB27725.1"/>
    </source>
</evidence>
<reference evidence="1 2" key="1">
    <citation type="submission" date="2018-06" db="EMBL/GenBank/DDBJ databases">
        <title>Comparative genomics reveals the genomic features of Rhizophagus irregularis, R. cerebriforme, R. diaphanum and Gigaspora rosea, and their symbiotic lifestyle signature.</title>
        <authorList>
            <person name="Morin E."/>
            <person name="San Clemente H."/>
            <person name="Chen E.C.H."/>
            <person name="De La Providencia I."/>
            <person name="Hainaut M."/>
            <person name="Kuo A."/>
            <person name="Kohler A."/>
            <person name="Murat C."/>
            <person name="Tang N."/>
            <person name="Roy S."/>
            <person name="Loubradou J."/>
            <person name="Henrissat B."/>
            <person name="Grigoriev I.V."/>
            <person name="Corradi N."/>
            <person name="Roux C."/>
            <person name="Martin F.M."/>
        </authorList>
    </citation>
    <scope>NUCLEOTIDE SEQUENCE [LARGE SCALE GENOMIC DNA]</scope>
    <source>
        <strain evidence="1 2">DAOM 194757</strain>
    </source>
</reference>
<gene>
    <name evidence="1" type="ORF">C2G38_2159781</name>
</gene>
<dbReference type="GO" id="GO:0016740">
    <property type="term" value="F:transferase activity"/>
    <property type="evidence" value="ECO:0007669"/>
    <property type="project" value="UniProtKB-KW"/>
</dbReference>
<keyword evidence="2" id="KW-1185">Reference proteome</keyword>
<dbReference type="OrthoDB" id="5835829at2759"/>
<name>A0A397VYX3_9GLOM</name>
<dbReference type="SUPFAM" id="SSF53756">
    <property type="entry name" value="UDP-Glycosyltransferase/glycogen phosphorylase"/>
    <property type="match status" value="1"/>
</dbReference>
<dbReference type="AlphaFoldDB" id="A0A397VYX3"/>
<protein>
    <submittedName>
        <fullName evidence="1">Glycosyltransferase Family 1 protein</fullName>
    </submittedName>
</protein>
<dbReference type="EMBL" id="QKWP01000089">
    <property type="protein sequence ID" value="RIB27725.1"/>
    <property type="molecule type" value="Genomic_DNA"/>
</dbReference>
<proteinExistence type="predicted"/>